<evidence type="ECO:0000256" key="7">
    <source>
        <dbReference type="ARBA" id="ARBA00022692"/>
    </source>
</evidence>
<evidence type="ECO:0000256" key="6">
    <source>
        <dbReference type="ARBA" id="ARBA00022683"/>
    </source>
</evidence>
<dbReference type="PROSITE" id="PS01035">
    <property type="entry name" value="PTS_EIIB_TYPE_1_CYS"/>
    <property type="match status" value="1"/>
</dbReference>
<dbReference type="GO" id="GO:0005886">
    <property type="term" value="C:plasma membrane"/>
    <property type="evidence" value="ECO:0007669"/>
    <property type="project" value="UniProtKB-SubCell"/>
</dbReference>
<feature type="transmembrane region" description="Helical" evidence="12">
    <location>
        <begin position="140"/>
        <end position="164"/>
    </location>
</feature>
<evidence type="ECO:0000256" key="9">
    <source>
        <dbReference type="ARBA" id="ARBA00022989"/>
    </source>
</evidence>
<keyword evidence="6" id="KW-0598">Phosphotransferase system</keyword>
<comment type="subcellular location">
    <subcellularLocation>
        <location evidence="1">Cell membrane</location>
        <topology evidence="1">Multi-pass membrane protein</topology>
    </subcellularLocation>
</comment>
<dbReference type="Gene3D" id="2.70.70.10">
    <property type="entry name" value="Glucose Permease (Domain IIA)"/>
    <property type="match status" value="1"/>
</dbReference>
<keyword evidence="7 12" id="KW-0812">Transmembrane</keyword>
<dbReference type="InterPro" id="IPR013013">
    <property type="entry name" value="PTS_EIIC_1"/>
</dbReference>
<feature type="transmembrane region" description="Helical" evidence="12">
    <location>
        <begin position="377"/>
        <end position="403"/>
    </location>
</feature>
<feature type="domain" description="PTS EIIC type-1" evidence="15">
    <location>
        <begin position="101"/>
        <end position="454"/>
    </location>
</feature>
<dbReference type="InterPro" id="IPR003352">
    <property type="entry name" value="PTS_EIIC"/>
</dbReference>
<dbReference type="GO" id="GO:0008982">
    <property type="term" value="F:protein-N(PI)-phosphohistidine-sugar phosphotransferase activity"/>
    <property type="evidence" value="ECO:0007669"/>
    <property type="project" value="InterPro"/>
</dbReference>
<feature type="active site" description="Phosphocysteine intermediate; for EIIB activity" evidence="11">
    <location>
        <position position="26"/>
    </location>
</feature>
<dbReference type="GO" id="GO:0016301">
    <property type="term" value="F:kinase activity"/>
    <property type="evidence" value="ECO:0007669"/>
    <property type="project" value="UniProtKB-KW"/>
</dbReference>
<dbReference type="AlphaFoldDB" id="A0A1H0JZZ0"/>
<evidence type="ECO:0000256" key="11">
    <source>
        <dbReference type="PROSITE-ProRule" id="PRU00421"/>
    </source>
</evidence>
<dbReference type="OrthoDB" id="9769191at2"/>
<dbReference type="NCBIfam" id="TIGR00830">
    <property type="entry name" value="PTBA"/>
    <property type="match status" value="1"/>
</dbReference>
<dbReference type="STRING" id="745820.SAMN04488053_11553"/>
<evidence type="ECO:0000256" key="12">
    <source>
        <dbReference type="SAM" id="Phobius"/>
    </source>
</evidence>
<dbReference type="GO" id="GO:0009401">
    <property type="term" value="P:phosphoenolpyruvate-dependent sugar phosphotransferase system"/>
    <property type="evidence" value="ECO:0007669"/>
    <property type="project" value="UniProtKB-KW"/>
</dbReference>
<keyword evidence="2" id="KW-0813">Transport</keyword>
<dbReference type="Gene3D" id="3.30.1360.60">
    <property type="entry name" value="Glucose permease domain IIB"/>
    <property type="match status" value="1"/>
</dbReference>
<feature type="transmembrane region" description="Helical" evidence="12">
    <location>
        <begin position="415"/>
        <end position="438"/>
    </location>
</feature>
<evidence type="ECO:0000256" key="10">
    <source>
        <dbReference type="ARBA" id="ARBA00023136"/>
    </source>
</evidence>
<accession>A0A1H0JZZ0</accession>
<keyword evidence="8" id="KW-0418">Kinase</keyword>
<feature type="transmembrane region" description="Helical" evidence="12">
    <location>
        <begin position="318"/>
        <end position="338"/>
    </location>
</feature>
<dbReference type="NCBIfam" id="TIGR01995">
    <property type="entry name" value="PTS-II-ABC-beta"/>
    <property type="match status" value="1"/>
</dbReference>
<dbReference type="PANTHER" id="PTHR30175">
    <property type="entry name" value="PHOSPHOTRANSFERASE SYSTEM TRANSPORT PROTEIN"/>
    <property type="match status" value="1"/>
</dbReference>
<evidence type="ECO:0000313" key="17">
    <source>
        <dbReference type="Proteomes" id="UP000198778"/>
    </source>
</evidence>
<keyword evidence="17" id="KW-1185">Reference proteome</keyword>
<dbReference type="InterPro" id="IPR011055">
    <property type="entry name" value="Dup_hybrid_motif"/>
</dbReference>
<reference evidence="17" key="1">
    <citation type="submission" date="2016-10" db="EMBL/GenBank/DDBJ databases">
        <authorList>
            <person name="Varghese N."/>
            <person name="Submissions S."/>
        </authorList>
    </citation>
    <scope>NUCLEOTIDE SEQUENCE [LARGE SCALE GENOMIC DNA]</scope>
    <source>
        <strain evidence="17">CGMCC 1.10369</strain>
    </source>
</reference>
<dbReference type="Pfam" id="PF00367">
    <property type="entry name" value="PTS_EIIB"/>
    <property type="match status" value="1"/>
</dbReference>
<proteinExistence type="predicted"/>
<evidence type="ECO:0000313" key="16">
    <source>
        <dbReference type="EMBL" id="SDO49247.1"/>
    </source>
</evidence>
<feature type="domain" description="PTS EIIA type-1" evidence="13">
    <location>
        <begin position="496"/>
        <end position="600"/>
    </location>
</feature>
<dbReference type="InterPro" id="IPR001996">
    <property type="entry name" value="PTS_IIB_1"/>
</dbReference>
<dbReference type="InterPro" id="IPR050558">
    <property type="entry name" value="PTS_Sugar-Specific_Components"/>
</dbReference>
<feature type="transmembrane region" description="Helical" evidence="12">
    <location>
        <begin position="204"/>
        <end position="224"/>
    </location>
</feature>
<dbReference type="Pfam" id="PF00358">
    <property type="entry name" value="PTS_EIIA_1"/>
    <property type="match status" value="1"/>
</dbReference>
<dbReference type="EMBL" id="FNIL01000015">
    <property type="protein sequence ID" value="SDO49247.1"/>
    <property type="molecule type" value="Genomic_DNA"/>
</dbReference>
<dbReference type="CDD" id="cd00212">
    <property type="entry name" value="PTS_IIB_glc"/>
    <property type="match status" value="1"/>
</dbReference>
<feature type="domain" description="PTS EIIB type-1" evidence="14">
    <location>
        <begin position="4"/>
        <end position="86"/>
    </location>
</feature>
<dbReference type="PROSITE" id="PS51093">
    <property type="entry name" value="PTS_EIIA_TYPE_1"/>
    <property type="match status" value="1"/>
</dbReference>
<dbReference type="InterPro" id="IPR018113">
    <property type="entry name" value="PTrfase_EIIB_Cys"/>
</dbReference>
<dbReference type="PROSITE" id="PS00371">
    <property type="entry name" value="PTS_EIIA_TYPE_1_HIS"/>
    <property type="match status" value="1"/>
</dbReference>
<evidence type="ECO:0000259" key="13">
    <source>
        <dbReference type="PROSITE" id="PS51093"/>
    </source>
</evidence>
<feature type="transmembrane region" description="Helical" evidence="12">
    <location>
        <begin position="110"/>
        <end position="133"/>
    </location>
</feature>
<evidence type="ECO:0000256" key="5">
    <source>
        <dbReference type="ARBA" id="ARBA00022679"/>
    </source>
</evidence>
<dbReference type="SUPFAM" id="SSF55604">
    <property type="entry name" value="Glucose permease domain IIB"/>
    <property type="match status" value="1"/>
</dbReference>
<dbReference type="InterPro" id="IPR011297">
    <property type="entry name" value="PTS_IIABC_b_glu"/>
</dbReference>
<dbReference type="PROSITE" id="PS51098">
    <property type="entry name" value="PTS_EIIB_TYPE_1"/>
    <property type="match status" value="1"/>
</dbReference>
<dbReference type="InterPro" id="IPR001127">
    <property type="entry name" value="PTS_EIIA_1_perm"/>
</dbReference>
<evidence type="ECO:0000256" key="1">
    <source>
        <dbReference type="ARBA" id="ARBA00004651"/>
    </source>
</evidence>
<evidence type="ECO:0000256" key="4">
    <source>
        <dbReference type="ARBA" id="ARBA00022597"/>
    </source>
</evidence>
<dbReference type="InterPro" id="IPR036878">
    <property type="entry name" value="Glu_permease_IIB"/>
</dbReference>
<dbReference type="PROSITE" id="PS51103">
    <property type="entry name" value="PTS_EIIC_TYPE_1"/>
    <property type="match status" value="1"/>
</dbReference>
<keyword evidence="9 12" id="KW-1133">Transmembrane helix</keyword>
<feature type="transmembrane region" description="Helical" evidence="12">
    <location>
        <begin position="293"/>
        <end position="312"/>
    </location>
</feature>
<sequence length="626" mass="66213">MNNAELAEVIIQNVGGEKNINGLVHCATRLRFTLKDKKKADKEALENTDGILSVVQGGGQYQVVVGSHVSEVYKEITKLISIDGNDEEQGEKGSLTARVFDVIARSFQPLLGALAGAGMLKALLIVLVALGWMSEESGTFLILSAAGNAIFYFLPVFLGITLAIRLGANPYVGGSIGAALLEPNLTGLLEGGGGTDFLGIPTVIVDYSSSVFPVFIAISIYALFESQIKKVIHRDLQMFLVPMLSLIVIVPLTVLIFGPFGTYVGDGIGAGIAFMIQHSALLTGALMGAGWTFLTLLGLHWGVVPIMLANLAAGGDPLASMLTGAVFAQIGVALGIFIKTRDKQLKTLAGSTMLPGALAGITEPILYGIILRYRKTLIYVIGAGAIGGAINGVLGSQSLAFAFPSILTIPAFSPMALHAIGAFTAMGIAVAVVLIFGYEVKEKQTKSEVKNKETNEPAERKLAVGEKMAVSSENQKREELLSPMTGKRIELSDVNDAAFSSEAMGKGIAIEPEIGDVVSPVGGQISVFFPTGHAVGIKSDDGTEILIHVGINTVQLEGKHFTPHVKQGDRVEAGDMLLTFDIEKIKEAGFEVTTPIIITNTEDYQEIATEKRSAFKANDPLLTVQS</sequence>
<evidence type="ECO:0000256" key="3">
    <source>
        <dbReference type="ARBA" id="ARBA00022475"/>
    </source>
</evidence>
<dbReference type="SUPFAM" id="SSF51261">
    <property type="entry name" value="Duplicated hybrid motif"/>
    <property type="match status" value="1"/>
</dbReference>
<evidence type="ECO:0000259" key="14">
    <source>
        <dbReference type="PROSITE" id="PS51098"/>
    </source>
</evidence>
<keyword evidence="3" id="KW-1003">Cell membrane</keyword>
<dbReference type="FunFam" id="2.70.70.10:FF:000001">
    <property type="entry name" value="PTS system glucose-specific IIA component"/>
    <property type="match status" value="1"/>
</dbReference>
<dbReference type="Pfam" id="PF02378">
    <property type="entry name" value="PTS_EIIC"/>
    <property type="match status" value="1"/>
</dbReference>
<keyword evidence="4" id="KW-0762">Sugar transport</keyword>
<evidence type="ECO:0000256" key="8">
    <source>
        <dbReference type="ARBA" id="ARBA00022777"/>
    </source>
</evidence>
<keyword evidence="5" id="KW-0808">Transferase</keyword>
<dbReference type="FunFam" id="3.30.1360.60:FF:000001">
    <property type="entry name" value="PTS system glucose-specific IIBC component PtsG"/>
    <property type="match status" value="1"/>
</dbReference>
<keyword evidence="10 12" id="KW-0472">Membrane</keyword>
<name>A0A1H0JZZ0_9BACI</name>
<dbReference type="RefSeq" id="WP_090844011.1">
    <property type="nucleotide sequence ID" value="NZ_FNIL01000015.1"/>
</dbReference>
<protein>
    <submittedName>
        <fullName evidence="16">PTS system, beta-glucosides-specific IIC component</fullName>
    </submittedName>
</protein>
<evidence type="ECO:0000259" key="15">
    <source>
        <dbReference type="PROSITE" id="PS51103"/>
    </source>
</evidence>
<dbReference type="PANTHER" id="PTHR30175:SF1">
    <property type="entry name" value="PTS SYSTEM ARBUTIN-, CELLOBIOSE-, AND SALICIN-SPECIFIC EIIBC COMPONENT-RELATED"/>
    <property type="match status" value="1"/>
</dbReference>
<dbReference type="Proteomes" id="UP000198778">
    <property type="component" value="Unassembled WGS sequence"/>
</dbReference>
<gene>
    <name evidence="16" type="ORF">SAMN04488053_11553</name>
</gene>
<feature type="transmembrane region" description="Helical" evidence="12">
    <location>
        <begin position="236"/>
        <end position="261"/>
    </location>
</feature>
<evidence type="ECO:0000256" key="2">
    <source>
        <dbReference type="ARBA" id="ARBA00022448"/>
    </source>
</evidence>
<organism evidence="16 17">
    <name type="scientific">Alkalicoccus daliensis</name>
    <dbReference type="NCBI Taxonomy" id="745820"/>
    <lineage>
        <taxon>Bacteria</taxon>
        <taxon>Bacillati</taxon>
        <taxon>Bacillota</taxon>
        <taxon>Bacilli</taxon>
        <taxon>Bacillales</taxon>
        <taxon>Bacillaceae</taxon>
        <taxon>Alkalicoccus</taxon>
    </lineage>
</organism>